<sequence length="254" mass="28689">MGCVSPSWDGTLSPKDFSVAAHVFTERWERNKSASPSWFWVNSPKGPPLLASSQHVEGYLSLESMCVLVPAEVCSALHLMFKPHKLLLIFFPQDSNEEEMCAVEEEAGFCEIEGAADNATLVQSKHHEAHFYDFHIVYSSSFRVPVLYFRAYCSDGRPLLLNDIEKDLPACSSKVLLETKWSFITLEEHPFLNRPWYKLHPCGTSEWMKLLCLGDEVAAKNGLAIELYLVSWFSVVGQVVGLKTPLEMVKSQRN</sequence>
<evidence type="ECO:0000256" key="2">
    <source>
        <dbReference type="ARBA" id="ARBA00021099"/>
    </source>
</evidence>
<dbReference type="GO" id="GO:0061651">
    <property type="term" value="F:Atg12 conjugating enzyme activity"/>
    <property type="evidence" value="ECO:0007669"/>
    <property type="project" value="TreeGrafter"/>
</dbReference>
<reference evidence="7" key="2">
    <citation type="journal article" date="2023" name="Int. J. Mol. Sci.">
        <title>De Novo Assembly and Annotation of 11 Diverse Shrub Willow (Salix) Genomes Reveals Novel Gene Organization in Sex-Linked Regions.</title>
        <authorList>
            <person name="Hyden B."/>
            <person name="Feng K."/>
            <person name="Yates T.B."/>
            <person name="Jawdy S."/>
            <person name="Cereghino C."/>
            <person name="Smart L.B."/>
            <person name="Muchero W."/>
        </authorList>
    </citation>
    <scope>NUCLEOTIDE SEQUENCE</scope>
    <source>
        <tissue evidence="7">Shoot tip</tissue>
    </source>
</reference>
<dbReference type="GO" id="GO:0000422">
    <property type="term" value="P:autophagy of mitochondrion"/>
    <property type="evidence" value="ECO:0007669"/>
    <property type="project" value="TreeGrafter"/>
</dbReference>
<comment type="similarity">
    <text evidence="1">Belongs to the ATG10 family.</text>
</comment>
<dbReference type="PANTHER" id="PTHR14957">
    <property type="entry name" value="UBIQUITIN-LIKE-CONJUGATING ENZYME ATG10"/>
    <property type="match status" value="1"/>
</dbReference>
<reference evidence="7" key="1">
    <citation type="submission" date="2022-11" db="EMBL/GenBank/DDBJ databases">
        <authorList>
            <person name="Hyden B.L."/>
            <person name="Feng K."/>
            <person name="Yates T."/>
            <person name="Jawdy S."/>
            <person name="Smart L.B."/>
            <person name="Muchero W."/>
        </authorList>
    </citation>
    <scope>NUCLEOTIDE SEQUENCE</scope>
    <source>
        <tissue evidence="7">Shoot tip</tissue>
    </source>
</reference>
<evidence type="ECO:0000256" key="4">
    <source>
        <dbReference type="ARBA" id="ARBA00022786"/>
    </source>
</evidence>
<dbReference type="Gene3D" id="3.30.1460.50">
    <property type="match status" value="1"/>
</dbReference>
<dbReference type="GO" id="GO:0000045">
    <property type="term" value="P:autophagosome assembly"/>
    <property type="evidence" value="ECO:0007669"/>
    <property type="project" value="TreeGrafter"/>
</dbReference>
<organism evidence="7 8">
    <name type="scientific">Salix purpurea</name>
    <name type="common">Purple osier willow</name>
    <dbReference type="NCBI Taxonomy" id="77065"/>
    <lineage>
        <taxon>Eukaryota</taxon>
        <taxon>Viridiplantae</taxon>
        <taxon>Streptophyta</taxon>
        <taxon>Embryophyta</taxon>
        <taxon>Tracheophyta</taxon>
        <taxon>Spermatophyta</taxon>
        <taxon>Magnoliopsida</taxon>
        <taxon>eudicotyledons</taxon>
        <taxon>Gunneridae</taxon>
        <taxon>Pentapetalae</taxon>
        <taxon>rosids</taxon>
        <taxon>fabids</taxon>
        <taxon>Malpighiales</taxon>
        <taxon>Salicaceae</taxon>
        <taxon>Saliceae</taxon>
        <taxon>Salix</taxon>
    </lineage>
</organism>
<keyword evidence="3" id="KW-0808">Transferase</keyword>
<evidence type="ECO:0000313" key="8">
    <source>
        <dbReference type="Proteomes" id="UP001151532"/>
    </source>
</evidence>
<keyword evidence="8" id="KW-1185">Reference proteome</keyword>
<dbReference type="GO" id="GO:0005829">
    <property type="term" value="C:cytosol"/>
    <property type="evidence" value="ECO:0007669"/>
    <property type="project" value="TreeGrafter"/>
</dbReference>
<evidence type="ECO:0000313" key="7">
    <source>
        <dbReference type="EMBL" id="KAJ6680683.1"/>
    </source>
</evidence>
<dbReference type="PANTHER" id="PTHR14957:SF1">
    <property type="entry name" value="UBIQUITIN-LIKE-CONJUGATING ENZYME ATG10"/>
    <property type="match status" value="1"/>
</dbReference>
<comment type="caution">
    <text evidence="7">The sequence shown here is derived from an EMBL/GenBank/DDBJ whole genome shotgun (WGS) entry which is preliminary data.</text>
</comment>
<protein>
    <recommendedName>
        <fullName evidence="2">Ubiquitin-like-conjugating enzyme ATG10</fullName>
    </recommendedName>
    <alternativeName>
        <fullName evidence="6">Autophagy-related protein 10</fullName>
    </alternativeName>
</protein>
<keyword evidence="5" id="KW-0072">Autophagy</keyword>
<proteinExistence type="inferred from homology"/>
<dbReference type="InterPro" id="IPR007135">
    <property type="entry name" value="Atg3/Atg10"/>
</dbReference>
<dbReference type="GO" id="GO:0032446">
    <property type="term" value="P:protein modification by small protein conjugation"/>
    <property type="evidence" value="ECO:0007669"/>
    <property type="project" value="TreeGrafter"/>
</dbReference>
<dbReference type="Proteomes" id="UP001151532">
    <property type="component" value="Chromosome 14"/>
</dbReference>
<dbReference type="EMBL" id="JAPFFK010000020">
    <property type="protein sequence ID" value="KAJ6680683.1"/>
    <property type="molecule type" value="Genomic_DNA"/>
</dbReference>
<dbReference type="Pfam" id="PF03987">
    <property type="entry name" value="Autophagy_act_C"/>
    <property type="match status" value="1"/>
</dbReference>
<name>A0A9Q0P354_SALPP</name>
<evidence type="ECO:0000256" key="3">
    <source>
        <dbReference type="ARBA" id="ARBA00022679"/>
    </source>
</evidence>
<evidence type="ECO:0000256" key="5">
    <source>
        <dbReference type="ARBA" id="ARBA00023006"/>
    </source>
</evidence>
<accession>A0A9Q0P354</accession>
<gene>
    <name evidence="7" type="ORF">OIU79_020225</name>
</gene>
<evidence type="ECO:0000256" key="6">
    <source>
        <dbReference type="ARBA" id="ARBA00029833"/>
    </source>
</evidence>
<keyword evidence="4" id="KW-0833">Ubl conjugation pathway</keyword>
<evidence type="ECO:0000256" key="1">
    <source>
        <dbReference type="ARBA" id="ARBA00005696"/>
    </source>
</evidence>
<dbReference type="AlphaFoldDB" id="A0A9Q0P354"/>
<dbReference type="OrthoDB" id="4089664at2759"/>